<sequence length="304" mass="35708">MADNRSREERAQAIEKRRTIRIRRSSLTKNKIEDIDRPAIKISETLDEYRQAFNIVYNEYESVGYIKKPHEARLHYGIHSLLPTTCVFVFKTYLDVISTLTQVEDSELFGLPMDALYKKEIDELRAQGRTVAEICALATPKEGRWHNLLMFLGKAYFQYATQAGINDILIMVNPKHVSFYKAIFMFEDFAEERYYEPVGAPAVGLRINYDGFWDKLKETFKDQEFETDLYSFFKRIHCSPLDKYMTFSGRRNIPMDYDAARYFLQERPEILQSLNGEQYAFIEALYHKALHSAEDIKSRYAVKV</sequence>
<protein>
    <recommendedName>
        <fullName evidence="1">N-acyl amino acid synthase FeeM catalytic core domain-containing protein</fullName>
    </recommendedName>
</protein>
<evidence type="ECO:0000259" key="1">
    <source>
        <dbReference type="Pfam" id="PF21926"/>
    </source>
</evidence>
<dbReference type="InterPro" id="IPR016181">
    <property type="entry name" value="Acyl_CoA_acyltransferase"/>
</dbReference>
<dbReference type="EMBL" id="CP046400">
    <property type="protein sequence ID" value="QGY39192.1"/>
    <property type="molecule type" value="Genomic_DNA"/>
</dbReference>
<organism evidence="2 3">
    <name type="scientific">Pseudodesulfovibrio cashew</name>
    <dbReference type="NCBI Taxonomy" id="2678688"/>
    <lineage>
        <taxon>Bacteria</taxon>
        <taxon>Pseudomonadati</taxon>
        <taxon>Thermodesulfobacteriota</taxon>
        <taxon>Desulfovibrionia</taxon>
        <taxon>Desulfovibrionales</taxon>
        <taxon>Desulfovibrionaceae</taxon>
    </lineage>
</organism>
<evidence type="ECO:0000313" key="2">
    <source>
        <dbReference type="EMBL" id="QGY39192.1"/>
    </source>
</evidence>
<dbReference type="AlphaFoldDB" id="A0A6I6JFJ5"/>
<name>A0A6I6JFJ5_9BACT</name>
<dbReference type="SUPFAM" id="SSF55729">
    <property type="entry name" value="Acyl-CoA N-acyltransferases (Nat)"/>
    <property type="match status" value="1"/>
</dbReference>
<evidence type="ECO:0000313" key="3">
    <source>
        <dbReference type="Proteomes" id="UP000428328"/>
    </source>
</evidence>
<keyword evidence="3" id="KW-1185">Reference proteome</keyword>
<dbReference type="Gene3D" id="3.40.630.30">
    <property type="match status" value="1"/>
</dbReference>
<reference evidence="2 3" key="1">
    <citation type="submission" date="2019-11" db="EMBL/GenBank/DDBJ databases">
        <authorList>
            <person name="Zheng R.K."/>
            <person name="Sun C.M."/>
        </authorList>
    </citation>
    <scope>NUCLEOTIDE SEQUENCE [LARGE SCALE GENOMIC DNA]</scope>
    <source>
        <strain evidence="2 3">SRB007</strain>
    </source>
</reference>
<dbReference type="Proteomes" id="UP000428328">
    <property type="component" value="Chromosome"/>
</dbReference>
<dbReference type="KEGG" id="psel:GM415_03315"/>
<dbReference type="InterPro" id="IPR054597">
    <property type="entry name" value="FeeM_cat"/>
</dbReference>
<gene>
    <name evidence="2" type="ORF">GM415_03315</name>
</gene>
<dbReference type="Pfam" id="PF21926">
    <property type="entry name" value="FeeM"/>
    <property type="match status" value="1"/>
</dbReference>
<proteinExistence type="predicted"/>
<feature type="domain" description="N-acyl amino acid synthase FeeM catalytic core" evidence="1">
    <location>
        <begin position="51"/>
        <end position="208"/>
    </location>
</feature>
<accession>A0A6I6JFJ5</accession>